<name>A0A8R7QQ43_TRIUA</name>
<dbReference type="AlphaFoldDB" id="A0A8R7QQ43"/>
<keyword evidence="2" id="KW-1185">Reference proteome</keyword>
<organism evidence="1 2">
    <name type="scientific">Triticum urartu</name>
    <name type="common">Red wild einkorn</name>
    <name type="synonym">Crithodium urartu</name>
    <dbReference type="NCBI Taxonomy" id="4572"/>
    <lineage>
        <taxon>Eukaryota</taxon>
        <taxon>Viridiplantae</taxon>
        <taxon>Streptophyta</taxon>
        <taxon>Embryophyta</taxon>
        <taxon>Tracheophyta</taxon>
        <taxon>Spermatophyta</taxon>
        <taxon>Magnoliopsida</taxon>
        <taxon>Liliopsida</taxon>
        <taxon>Poales</taxon>
        <taxon>Poaceae</taxon>
        <taxon>BOP clade</taxon>
        <taxon>Pooideae</taxon>
        <taxon>Triticodae</taxon>
        <taxon>Triticeae</taxon>
        <taxon>Triticinae</taxon>
        <taxon>Triticum</taxon>
    </lineage>
</organism>
<reference evidence="2" key="1">
    <citation type="journal article" date="2013" name="Nature">
        <title>Draft genome of the wheat A-genome progenitor Triticum urartu.</title>
        <authorList>
            <person name="Ling H.Q."/>
            <person name="Zhao S."/>
            <person name="Liu D."/>
            <person name="Wang J."/>
            <person name="Sun H."/>
            <person name="Zhang C."/>
            <person name="Fan H."/>
            <person name="Li D."/>
            <person name="Dong L."/>
            <person name="Tao Y."/>
            <person name="Gao C."/>
            <person name="Wu H."/>
            <person name="Li Y."/>
            <person name="Cui Y."/>
            <person name="Guo X."/>
            <person name="Zheng S."/>
            <person name="Wang B."/>
            <person name="Yu K."/>
            <person name="Liang Q."/>
            <person name="Yang W."/>
            <person name="Lou X."/>
            <person name="Chen J."/>
            <person name="Feng M."/>
            <person name="Jian J."/>
            <person name="Zhang X."/>
            <person name="Luo G."/>
            <person name="Jiang Y."/>
            <person name="Liu J."/>
            <person name="Wang Z."/>
            <person name="Sha Y."/>
            <person name="Zhang B."/>
            <person name="Wu H."/>
            <person name="Tang D."/>
            <person name="Shen Q."/>
            <person name="Xue P."/>
            <person name="Zou S."/>
            <person name="Wang X."/>
            <person name="Liu X."/>
            <person name="Wang F."/>
            <person name="Yang Y."/>
            <person name="An X."/>
            <person name="Dong Z."/>
            <person name="Zhang K."/>
            <person name="Zhang X."/>
            <person name="Luo M.C."/>
            <person name="Dvorak J."/>
            <person name="Tong Y."/>
            <person name="Wang J."/>
            <person name="Yang H."/>
            <person name="Li Z."/>
            <person name="Wang D."/>
            <person name="Zhang A."/>
            <person name="Wang J."/>
        </authorList>
    </citation>
    <scope>NUCLEOTIDE SEQUENCE</scope>
    <source>
        <strain evidence="2">cv. G1812</strain>
    </source>
</reference>
<evidence type="ECO:0000313" key="1">
    <source>
        <dbReference type="EnsemblPlants" id="TuG1812G0600001581.01.T01"/>
    </source>
</evidence>
<reference evidence="1" key="2">
    <citation type="submission" date="2018-03" db="EMBL/GenBank/DDBJ databases">
        <title>The Triticum urartu genome reveals the dynamic nature of wheat genome evolution.</title>
        <authorList>
            <person name="Ling H."/>
            <person name="Ma B."/>
            <person name="Shi X."/>
            <person name="Liu H."/>
            <person name="Dong L."/>
            <person name="Sun H."/>
            <person name="Cao Y."/>
            <person name="Gao Q."/>
            <person name="Zheng S."/>
            <person name="Li Y."/>
            <person name="Yu Y."/>
            <person name="Du H."/>
            <person name="Qi M."/>
            <person name="Li Y."/>
            <person name="Yu H."/>
            <person name="Cui Y."/>
            <person name="Wang N."/>
            <person name="Chen C."/>
            <person name="Wu H."/>
            <person name="Zhao Y."/>
            <person name="Zhang J."/>
            <person name="Li Y."/>
            <person name="Zhou W."/>
            <person name="Zhang B."/>
            <person name="Hu W."/>
            <person name="Eijk M."/>
            <person name="Tang J."/>
            <person name="Witsenboer H."/>
            <person name="Zhao S."/>
            <person name="Li Z."/>
            <person name="Zhang A."/>
            <person name="Wang D."/>
            <person name="Liang C."/>
        </authorList>
    </citation>
    <scope>NUCLEOTIDE SEQUENCE [LARGE SCALE GENOMIC DNA]</scope>
    <source>
        <strain evidence="1">cv. G1812</strain>
    </source>
</reference>
<sequence>MCASSSGRRIHLRVRCSSSTIYPSCALTTSGTTIGPDHLCPVVRGSVNSGLHPGLALQHVFVKYVDLGRNCVQGHRECWYIADLDHCLRSYSKGTRGFMGKGHHRFIVS</sequence>
<protein>
    <submittedName>
        <fullName evidence="1">Uncharacterized protein</fullName>
    </submittedName>
</protein>
<evidence type="ECO:0000313" key="2">
    <source>
        <dbReference type="Proteomes" id="UP000015106"/>
    </source>
</evidence>
<reference evidence="1" key="3">
    <citation type="submission" date="2022-06" db="UniProtKB">
        <authorList>
            <consortium name="EnsemblPlants"/>
        </authorList>
    </citation>
    <scope>IDENTIFICATION</scope>
</reference>
<dbReference type="Proteomes" id="UP000015106">
    <property type="component" value="Chromosome 6"/>
</dbReference>
<proteinExistence type="predicted"/>
<dbReference type="EnsemblPlants" id="TuG1812G0600001581.01.T01">
    <property type="protein sequence ID" value="TuG1812G0600001581.01.T01"/>
    <property type="gene ID" value="TuG1812G0600001581.01"/>
</dbReference>
<accession>A0A8R7QQ43</accession>
<dbReference type="Gramene" id="TuG1812G0600001581.01.T01">
    <property type="protein sequence ID" value="TuG1812G0600001581.01.T01"/>
    <property type="gene ID" value="TuG1812G0600001581.01"/>
</dbReference>